<dbReference type="Proteomes" id="UP000186922">
    <property type="component" value="Unassembled WGS sequence"/>
</dbReference>
<evidence type="ECO:0000313" key="1">
    <source>
        <dbReference type="EMBL" id="GAU93525.1"/>
    </source>
</evidence>
<organism evidence="1 2">
    <name type="scientific">Ramazzottius varieornatus</name>
    <name type="common">Water bear</name>
    <name type="synonym">Tardigrade</name>
    <dbReference type="NCBI Taxonomy" id="947166"/>
    <lineage>
        <taxon>Eukaryota</taxon>
        <taxon>Metazoa</taxon>
        <taxon>Ecdysozoa</taxon>
        <taxon>Tardigrada</taxon>
        <taxon>Eutardigrada</taxon>
        <taxon>Parachela</taxon>
        <taxon>Hypsibioidea</taxon>
        <taxon>Ramazzottiidae</taxon>
        <taxon>Ramazzottius</taxon>
    </lineage>
</organism>
<sequence>MSVVGLSRHTSMFIRRSAPLTKGSTMQPQRTAMFAFLDQVWNRVDRDRIKEIGPEKAAAEWLIKNGAAVRWKNQAKFVSDYNSMEVTTRPGDTIEAIDATEASIMGEGFEYLQGLSSLRMIRFNKTHHISDGALRKLSYVKDTLEEVEVMHCGNVTDAGVKSLGQLPKLKNVMLADLIGVKNLEQCAHSIKSDLPECEVQVRPTT</sequence>
<proteinExistence type="predicted"/>
<dbReference type="SUPFAM" id="SSF52047">
    <property type="entry name" value="RNI-like"/>
    <property type="match status" value="1"/>
</dbReference>
<dbReference type="InterPro" id="IPR032675">
    <property type="entry name" value="LRR_dom_sf"/>
</dbReference>
<keyword evidence="2" id="KW-1185">Reference proteome</keyword>
<protein>
    <submittedName>
        <fullName evidence="1">Uncharacterized protein</fullName>
    </submittedName>
</protein>
<reference evidence="1 2" key="1">
    <citation type="journal article" date="2016" name="Nat. Commun.">
        <title>Extremotolerant tardigrade genome and improved radiotolerance of human cultured cells by tardigrade-unique protein.</title>
        <authorList>
            <person name="Hashimoto T."/>
            <person name="Horikawa D.D."/>
            <person name="Saito Y."/>
            <person name="Kuwahara H."/>
            <person name="Kozuka-Hata H."/>
            <person name="Shin-I T."/>
            <person name="Minakuchi Y."/>
            <person name="Ohishi K."/>
            <person name="Motoyama A."/>
            <person name="Aizu T."/>
            <person name="Enomoto A."/>
            <person name="Kondo K."/>
            <person name="Tanaka S."/>
            <person name="Hara Y."/>
            <person name="Koshikawa S."/>
            <person name="Sagara H."/>
            <person name="Miura T."/>
            <person name="Yokobori S."/>
            <person name="Miyagawa K."/>
            <person name="Suzuki Y."/>
            <person name="Kubo T."/>
            <person name="Oyama M."/>
            <person name="Kohara Y."/>
            <person name="Fujiyama A."/>
            <person name="Arakawa K."/>
            <person name="Katayama T."/>
            <person name="Toyoda A."/>
            <person name="Kunieda T."/>
        </authorList>
    </citation>
    <scope>NUCLEOTIDE SEQUENCE [LARGE SCALE GENOMIC DNA]</scope>
    <source>
        <strain evidence="1 2">YOKOZUNA-1</strain>
    </source>
</reference>
<dbReference type="AlphaFoldDB" id="A0A1D1UYP0"/>
<accession>A0A1D1UYP0</accession>
<dbReference type="STRING" id="947166.A0A1D1UYP0"/>
<gene>
    <name evidence="1" type="primary">RvY_05451-1</name>
    <name evidence="1" type="synonym">RvY_05451.1</name>
    <name evidence="1" type="ORF">RvY_05451</name>
</gene>
<dbReference type="Gene3D" id="3.80.10.10">
    <property type="entry name" value="Ribonuclease Inhibitor"/>
    <property type="match status" value="1"/>
</dbReference>
<comment type="caution">
    <text evidence="1">The sequence shown here is derived from an EMBL/GenBank/DDBJ whole genome shotgun (WGS) entry which is preliminary data.</text>
</comment>
<name>A0A1D1UYP0_RAMVA</name>
<evidence type="ECO:0000313" key="2">
    <source>
        <dbReference type="Proteomes" id="UP000186922"/>
    </source>
</evidence>
<dbReference type="EMBL" id="BDGG01000002">
    <property type="protein sequence ID" value="GAU93525.1"/>
    <property type="molecule type" value="Genomic_DNA"/>
</dbReference>
<dbReference type="OrthoDB" id="5859291at2759"/>